<evidence type="ECO:0000256" key="2">
    <source>
        <dbReference type="ARBA" id="ARBA00010788"/>
    </source>
</evidence>
<accession>A0A9P0F2A6</accession>
<dbReference type="PANTHER" id="PTHR13296">
    <property type="entry name" value="BCAS2 PROTEIN"/>
    <property type="match status" value="1"/>
</dbReference>
<sequence>MAGEVVVDALPYIDQGYNEPGVREAALSMVKEETSRYRPTKNYLEHLPPLNINAFETGIMKAEFERMQQRLPMDTLSMKRYELPPPPAGKLTDISAWNECVENSLAQLEHQAVRVTNLELMLEYGMEVWKSYLQLLVKCVMELQKQVQDLRKEIQEINWERKTMQMEGGEKLRQLEANWVGLVSKNYEIEQACAHLEREIIDAGYESLLEKLYYRNKEETD</sequence>
<evidence type="ECO:0000256" key="5">
    <source>
        <dbReference type="ARBA" id="ARBA00022728"/>
    </source>
</evidence>
<protein>
    <recommendedName>
        <fullName evidence="3">Pre-mRNA-splicing factor SPF27</fullName>
    </recommendedName>
</protein>
<proteinExistence type="inferred from homology"/>
<keyword evidence="6" id="KW-0508">mRNA splicing</keyword>
<dbReference type="EMBL" id="OU963863">
    <property type="protein sequence ID" value="CAH0385320.1"/>
    <property type="molecule type" value="Genomic_DNA"/>
</dbReference>
<name>A0A9P0F2A6_BEMTA</name>
<evidence type="ECO:0000256" key="4">
    <source>
        <dbReference type="ARBA" id="ARBA00022664"/>
    </source>
</evidence>
<evidence type="ECO:0000256" key="3">
    <source>
        <dbReference type="ARBA" id="ARBA00014158"/>
    </source>
</evidence>
<comment type="similarity">
    <text evidence="2">Belongs to the SPF27 family.</text>
</comment>
<evidence type="ECO:0000256" key="1">
    <source>
        <dbReference type="ARBA" id="ARBA00004123"/>
    </source>
</evidence>
<keyword evidence="10" id="KW-1185">Reference proteome</keyword>
<evidence type="ECO:0000256" key="7">
    <source>
        <dbReference type="ARBA" id="ARBA00023242"/>
    </source>
</evidence>
<dbReference type="GO" id="GO:0000974">
    <property type="term" value="C:Prp19 complex"/>
    <property type="evidence" value="ECO:0007669"/>
    <property type="project" value="TreeGrafter"/>
</dbReference>
<feature type="coiled-coil region" evidence="8">
    <location>
        <begin position="98"/>
        <end position="167"/>
    </location>
</feature>
<dbReference type="OrthoDB" id="205794at2759"/>
<organism evidence="9 10">
    <name type="scientific">Bemisia tabaci</name>
    <name type="common">Sweetpotato whitefly</name>
    <name type="synonym">Aleurodes tabaci</name>
    <dbReference type="NCBI Taxonomy" id="7038"/>
    <lineage>
        <taxon>Eukaryota</taxon>
        <taxon>Metazoa</taxon>
        <taxon>Ecdysozoa</taxon>
        <taxon>Arthropoda</taxon>
        <taxon>Hexapoda</taxon>
        <taxon>Insecta</taxon>
        <taxon>Pterygota</taxon>
        <taxon>Neoptera</taxon>
        <taxon>Paraneoptera</taxon>
        <taxon>Hemiptera</taxon>
        <taxon>Sternorrhyncha</taxon>
        <taxon>Aleyrodoidea</taxon>
        <taxon>Aleyrodidae</taxon>
        <taxon>Aleyrodinae</taxon>
        <taxon>Bemisia</taxon>
    </lineage>
</organism>
<keyword evidence="5" id="KW-0747">Spliceosome</keyword>
<reference evidence="9" key="1">
    <citation type="submission" date="2021-12" db="EMBL/GenBank/DDBJ databases">
        <authorList>
            <person name="King R."/>
        </authorList>
    </citation>
    <scope>NUCLEOTIDE SEQUENCE</scope>
</reference>
<dbReference type="InterPro" id="IPR008409">
    <property type="entry name" value="SPF27"/>
</dbReference>
<evidence type="ECO:0000313" key="10">
    <source>
        <dbReference type="Proteomes" id="UP001152759"/>
    </source>
</evidence>
<dbReference type="KEGG" id="btab:109034199"/>
<dbReference type="GO" id="GO:0071011">
    <property type="term" value="C:precatalytic spliceosome"/>
    <property type="evidence" value="ECO:0007669"/>
    <property type="project" value="TreeGrafter"/>
</dbReference>
<gene>
    <name evidence="9" type="ORF">BEMITA_LOCUS4559</name>
</gene>
<dbReference type="Proteomes" id="UP001152759">
    <property type="component" value="Chromosome 2"/>
</dbReference>
<dbReference type="Pfam" id="PF05700">
    <property type="entry name" value="BCAS2"/>
    <property type="match status" value="1"/>
</dbReference>
<dbReference type="GO" id="GO:0006397">
    <property type="term" value="P:mRNA processing"/>
    <property type="evidence" value="ECO:0007669"/>
    <property type="project" value="UniProtKB-KW"/>
</dbReference>
<evidence type="ECO:0000313" key="9">
    <source>
        <dbReference type="EMBL" id="CAH0385320.1"/>
    </source>
</evidence>
<evidence type="ECO:0000256" key="6">
    <source>
        <dbReference type="ARBA" id="ARBA00023187"/>
    </source>
</evidence>
<dbReference type="GO" id="GO:0071013">
    <property type="term" value="C:catalytic step 2 spliceosome"/>
    <property type="evidence" value="ECO:0007669"/>
    <property type="project" value="TreeGrafter"/>
</dbReference>
<keyword evidence="7" id="KW-0539">Nucleus</keyword>
<keyword evidence="8" id="KW-0175">Coiled coil</keyword>
<comment type="subcellular location">
    <subcellularLocation>
        <location evidence="1">Nucleus</location>
    </subcellularLocation>
</comment>
<dbReference type="PANTHER" id="PTHR13296:SF0">
    <property type="entry name" value="PRE-MRNA-SPLICING FACTOR SPF27"/>
    <property type="match status" value="1"/>
</dbReference>
<evidence type="ECO:0000256" key="8">
    <source>
        <dbReference type="SAM" id="Coils"/>
    </source>
</evidence>
<dbReference type="AlphaFoldDB" id="A0A9P0F2A6"/>
<keyword evidence="4" id="KW-0507">mRNA processing</keyword>
<dbReference type="GO" id="GO:0008380">
    <property type="term" value="P:RNA splicing"/>
    <property type="evidence" value="ECO:0007669"/>
    <property type="project" value="UniProtKB-KW"/>
</dbReference>